<name>A0A5D4SZA2_9BACI</name>
<reference evidence="2 3" key="1">
    <citation type="submission" date="2019-08" db="EMBL/GenBank/DDBJ databases">
        <title>Bacillus genomes from the desert of Cuatro Cienegas, Coahuila.</title>
        <authorList>
            <person name="Olmedo-Alvarez G."/>
        </authorList>
    </citation>
    <scope>NUCLEOTIDE SEQUENCE [LARGE SCALE GENOMIC DNA]</scope>
    <source>
        <strain evidence="2 3">CH28_1T</strain>
    </source>
</reference>
<dbReference type="EMBL" id="VTEV01000004">
    <property type="protein sequence ID" value="TYS68299.1"/>
    <property type="molecule type" value="Genomic_DNA"/>
</dbReference>
<organism evidence="2 3">
    <name type="scientific">Sutcliffiella horikoshii</name>
    <dbReference type="NCBI Taxonomy" id="79883"/>
    <lineage>
        <taxon>Bacteria</taxon>
        <taxon>Bacillati</taxon>
        <taxon>Bacillota</taxon>
        <taxon>Bacilli</taxon>
        <taxon>Bacillales</taxon>
        <taxon>Bacillaceae</taxon>
        <taxon>Sutcliffiella</taxon>
    </lineage>
</organism>
<evidence type="ECO:0000313" key="2">
    <source>
        <dbReference type="EMBL" id="TYS68299.1"/>
    </source>
</evidence>
<keyword evidence="1" id="KW-1133">Transmembrane helix</keyword>
<feature type="transmembrane region" description="Helical" evidence="1">
    <location>
        <begin position="12"/>
        <end position="32"/>
    </location>
</feature>
<protein>
    <recommendedName>
        <fullName evidence="4">DUF1648 domain-containing protein</fullName>
    </recommendedName>
</protein>
<dbReference type="OrthoDB" id="9916134at2"/>
<dbReference type="AlphaFoldDB" id="A0A5D4SZA2"/>
<dbReference type="Proteomes" id="UP000322524">
    <property type="component" value="Unassembled WGS sequence"/>
</dbReference>
<accession>A0A5D4SZA2</accession>
<gene>
    <name evidence="2" type="ORF">FZC76_11215</name>
</gene>
<feature type="transmembrane region" description="Helical" evidence="1">
    <location>
        <begin position="52"/>
        <end position="70"/>
    </location>
</feature>
<keyword evidence="1" id="KW-0812">Transmembrane</keyword>
<evidence type="ECO:0000256" key="1">
    <source>
        <dbReference type="SAM" id="Phobius"/>
    </source>
</evidence>
<keyword evidence="1" id="KW-0472">Membrane</keyword>
<feature type="transmembrane region" description="Helical" evidence="1">
    <location>
        <begin position="82"/>
        <end position="101"/>
    </location>
</feature>
<evidence type="ECO:0008006" key="4">
    <source>
        <dbReference type="Google" id="ProtNLM"/>
    </source>
</evidence>
<sequence length="103" mass="11759">MKKELSMKNLLNIIGLLIFLGMIIMAITNPLTIDPNLGIYQTEKAVIKGKKLYKFVWFLLISSITYFLLVQLYFSTPKGRKLFFIILSVLAIAAPMAAIYLER</sequence>
<comment type="caution">
    <text evidence="2">The sequence shown here is derived from an EMBL/GenBank/DDBJ whole genome shotgun (WGS) entry which is preliminary data.</text>
</comment>
<dbReference type="RefSeq" id="WP_148988273.1">
    <property type="nucleotide sequence ID" value="NZ_VTEV01000004.1"/>
</dbReference>
<proteinExistence type="predicted"/>
<evidence type="ECO:0000313" key="3">
    <source>
        <dbReference type="Proteomes" id="UP000322524"/>
    </source>
</evidence>